<feature type="transmembrane region" description="Helical" evidence="2">
    <location>
        <begin position="106"/>
        <end position="125"/>
    </location>
</feature>
<reference evidence="4 5" key="1">
    <citation type="submission" date="2020-08" db="EMBL/GenBank/DDBJ databases">
        <title>Sequencing the genomes of 1000 actinobacteria strains.</title>
        <authorList>
            <person name="Klenk H.-P."/>
        </authorList>
    </citation>
    <scope>NUCLEOTIDE SEQUENCE [LARGE SCALE GENOMIC DNA]</scope>
    <source>
        <strain evidence="4 5">DSM 45584</strain>
    </source>
</reference>
<evidence type="ECO:0000256" key="1">
    <source>
        <dbReference type="SAM" id="MobiDB-lite"/>
    </source>
</evidence>
<evidence type="ECO:0000313" key="4">
    <source>
        <dbReference type="EMBL" id="MBB5158589.1"/>
    </source>
</evidence>
<keyword evidence="2" id="KW-1133">Transmembrane helix</keyword>
<dbReference type="GO" id="GO:0008381">
    <property type="term" value="F:mechanosensitive monoatomic ion channel activity"/>
    <property type="evidence" value="ECO:0007669"/>
    <property type="project" value="InterPro"/>
</dbReference>
<evidence type="ECO:0000256" key="2">
    <source>
        <dbReference type="SAM" id="Phobius"/>
    </source>
</evidence>
<organism evidence="4 5">
    <name type="scientific">Saccharopolyspora phatthalungensis</name>
    <dbReference type="NCBI Taxonomy" id="664693"/>
    <lineage>
        <taxon>Bacteria</taxon>
        <taxon>Bacillati</taxon>
        <taxon>Actinomycetota</taxon>
        <taxon>Actinomycetes</taxon>
        <taxon>Pseudonocardiales</taxon>
        <taxon>Pseudonocardiaceae</taxon>
        <taxon>Saccharopolyspora</taxon>
    </lineage>
</organism>
<dbReference type="InterPro" id="IPR011014">
    <property type="entry name" value="MscS_channel_TM-2"/>
</dbReference>
<dbReference type="PANTHER" id="PTHR30221">
    <property type="entry name" value="SMALL-CONDUCTANCE MECHANOSENSITIVE CHANNEL"/>
    <property type="match status" value="1"/>
</dbReference>
<dbReference type="EMBL" id="JACHIW010000002">
    <property type="protein sequence ID" value="MBB5158589.1"/>
    <property type="molecule type" value="Genomic_DNA"/>
</dbReference>
<dbReference type="RefSeq" id="WP_184730450.1">
    <property type="nucleotide sequence ID" value="NZ_JACHIW010000002.1"/>
</dbReference>
<keyword evidence="5" id="KW-1185">Reference proteome</keyword>
<name>A0A840QIL6_9PSEU</name>
<dbReference type="InterPro" id="IPR006685">
    <property type="entry name" value="MscS_channel_2nd"/>
</dbReference>
<feature type="transmembrane region" description="Helical" evidence="2">
    <location>
        <begin position="65"/>
        <end position="85"/>
    </location>
</feature>
<dbReference type="PANTHER" id="PTHR30221:SF1">
    <property type="entry name" value="SMALL-CONDUCTANCE MECHANOSENSITIVE CHANNEL"/>
    <property type="match status" value="1"/>
</dbReference>
<keyword evidence="2" id="KW-0812">Transmembrane</keyword>
<dbReference type="SUPFAM" id="SSF50182">
    <property type="entry name" value="Sm-like ribonucleoproteins"/>
    <property type="match status" value="1"/>
</dbReference>
<accession>A0A840QIL6</accession>
<dbReference type="GO" id="GO:0016020">
    <property type="term" value="C:membrane"/>
    <property type="evidence" value="ECO:0007669"/>
    <property type="project" value="InterPro"/>
</dbReference>
<feature type="region of interest" description="Disordered" evidence="1">
    <location>
        <begin position="220"/>
        <end position="247"/>
    </location>
</feature>
<evidence type="ECO:0000259" key="3">
    <source>
        <dbReference type="Pfam" id="PF00924"/>
    </source>
</evidence>
<sequence length="247" mass="25557">MDSPNGDATDVGQRSWRRGMRAVVTPRRLTRETKRAIGASVLALVMLVTAALIEPATLFHTGQPLHKAAAVGGAVLFIVFGAMAVQNISREAARRTRVRLSASHAGAIRLAISLMGYAAVAVLALGELGVRVDQLLVGGAVTGVIIGIAAQQSLGNVFAGLMLVIARPFTIGDHVIVYSGTLGGPLEGHVVEMGLVYLTLESDGGPIRLPNTAVLNSAVAPNSRISPTRNESAEGRLTEPGSPTSSA</sequence>
<feature type="compositionally biased region" description="Polar residues" evidence="1">
    <location>
        <begin position="220"/>
        <end position="230"/>
    </location>
</feature>
<keyword evidence="2" id="KW-0472">Membrane</keyword>
<feature type="domain" description="Mechanosensitive ion channel MscS" evidence="3">
    <location>
        <begin position="153"/>
        <end position="219"/>
    </location>
</feature>
<comment type="caution">
    <text evidence="4">The sequence shown here is derived from an EMBL/GenBank/DDBJ whole genome shotgun (WGS) entry which is preliminary data.</text>
</comment>
<dbReference type="Proteomes" id="UP000584374">
    <property type="component" value="Unassembled WGS sequence"/>
</dbReference>
<protein>
    <submittedName>
        <fullName evidence="4">Small-conductance mechanosensitive channel</fullName>
    </submittedName>
</protein>
<feature type="transmembrane region" description="Helical" evidence="2">
    <location>
        <begin position="36"/>
        <end position="53"/>
    </location>
</feature>
<gene>
    <name evidence="4" type="ORF">BJ970_006188</name>
</gene>
<dbReference type="SUPFAM" id="SSF82861">
    <property type="entry name" value="Mechanosensitive channel protein MscS (YggB), transmembrane region"/>
    <property type="match status" value="1"/>
</dbReference>
<proteinExistence type="predicted"/>
<feature type="transmembrane region" description="Helical" evidence="2">
    <location>
        <begin position="137"/>
        <end position="165"/>
    </location>
</feature>
<dbReference type="InterPro" id="IPR045275">
    <property type="entry name" value="MscS_archaea/bacteria_type"/>
</dbReference>
<dbReference type="AlphaFoldDB" id="A0A840QIL6"/>
<dbReference type="InterPro" id="IPR010920">
    <property type="entry name" value="LSM_dom_sf"/>
</dbReference>
<evidence type="ECO:0000313" key="5">
    <source>
        <dbReference type="Proteomes" id="UP000584374"/>
    </source>
</evidence>
<dbReference type="Pfam" id="PF00924">
    <property type="entry name" value="MS_channel_2nd"/>
    <property type="match status" value="1"/>
</dbReference>
<dbReference type="Gene3D" id="1.10.287.1260">
    <property type="match status" value="1"/>
</dbReference>